<keyword evidence="3" id="KW-0813">Transport</keyword>
<feature type="transmembrane region" description="Helical" evidence="8">
    <location>
        <begin position="187"/>
        <end position="208"/>
    </location>
</feature>
<feature type="transmembrane region" description="Helical" evidence="8">
    <location>
        <begin position="515"/>
        <end position="538"/>
    </location>
</feature>
<dbReference type="SUPFAM" id="SSF81345">
    <property type="entry name" value="ABC transporter involved in vitamin B12 uptake, BtuC"/>
    <property type="match status" value="2"/>
</dbReference>
<feature type="transmembrane region" description="Helical" evidence="8">
    <location>
        <begin position="476"/>
        <end position="495"/>
    </location>
</feature>
<feature type="transmembrane region" description="Helical" evidence="8">
    <location>
        <begin position="420"/>
        <end position="440"/>
    </location>
</feature>
<evidence type="ECO:0000313" key="10">
    <source>
        <dbReference type="Proteomes" id="UP000191987"/>
    </source>
</evidence>
<feature type="transmembrane region" description="Helical" evidence="8">
    <location>
        <begin position="143"/>
        <end position="167"/>
    </location>
</feature>
<gene>
    <name evidence="9" type="primary">fhuB</name>
    <name evidence="9" type="ORF">AGR7C_Lc150010</name>
</gene>
<dbReference type="PANTHER" id="PTHR30472">
    <property type="entry name" value="FERRIC ENTEROBACTIN TRANSPORT SYSTEM PERMEASE PROTEIN"/>
    <property type="match status" value="1"/>
</dbReference>
<dbReference type="GO" id="GO:0022857">
    <property type="term" value="F:transmembrane transporter activity"/>
    <property type="evidence" value="ECO:0007669"/>
    <property type="project" value="InterPro"/>
</dbReference>
<evidence type="ECO:0000256" key="3">
    <source>
        <dbReference type="ARBA" id="ARBA00022448"/>
    </source>
</evidence>
<dbReference type="Proteomes" id="UP000191987">
    <property type="component" value="Unassembled WGS sequence"/>
</dbReference>
<name>A0A1S7RDY6_9HYPH</name>
<dbReference type="Gene3D" id="1.10.3470.10">
    <property type="entry name" value="ABC transporter involved in vitamin B12 uptake, BtuC"/>
    <property type="match status" value="2"/>
</dbReference>
<sequence length="656" mass="68009">MKRTANIAAIVVTSLAIVCAGLAGFNLFLRMPDGTPLAALFFPDPDMTAQVLLHNTLLPRIVVALMTGATLGLVGAILQNILRNPLAEPATLGISAGSYLLLAIATLWFPQWMAAQEWIAFAGAALSLLAILALSWRKGLSPVTVTLAGMIVSLYCGAASAVLVLFNHDFLVSIFLWGAGYLDQQDWSAVSFLAPRLTVLILAVVLLLRPLTIMTLEDANARSLGLSLAAYRLLTLVVAAALTAVVTASVGIISFIGLAAPALARACGARRMGAQLGYSAVLGALLLTLTDQIVLFFPVTYRLFPTAAVTALLGAPLMFALIRRLKMPAPPQPGAQPAVARLARPMPALLGLVALLCVAAGVALFVGKSTEGWFLAGLYDTHGLGWRWPRALAAFSGGAMLALAGTILQRVTGNPMASPEVLGVSSGAMLGVIAVLLTLAAPTRSVQILAGAAGSLTVLLLMLSLSCKPGFSGDRLLLIGIALSSISGFVMAILMTSQDPRLGQLLAWLSGSTYAVAPGEAIMATLLLSGGLALVPFIRRWLEVLPLGEDIARNTGVSVVASRNGLYSLSAILTASATILVGPLSFAGLMGPHLARLAGFQRAGTQLPAAALIGGLILLVADWLGRNLIFPFQIPAGLLATVVGGPFLLVLIGRRA</sequence>
<organism evidence="9 10">
    <name type="scientific">Agrobacterium deltaense Zutra 3/1</name>
    <dbReference type="NCBI Taxonomy" id="1183427"/>
    <lineage>
        <taxon>Bacteria</taxon>
        <taxon>Pseudomonadati</taxon>
        <taxon>Pseudomonadota</taxon>
        <taxon>Alphaproteobacteria</taxon>
        <taxon>Hyphomicrobiales</taxon>
        <taxon>Rhizobiaceae</taxon>
        <taxon>Rhizobium/Agrobacterium group</taxon>
        <taxon>Agrobacterium</taxon>
    </lineage>
</organism>
<evidence type="ECO:0000256" key="2">
    <source>
        <dbReference type="ARBA" id="ARBA00007935"/>
    </source>
</evidence>
<dbReference type="RefSeq" id="WP_080820348.1">
    <property type="nucleotide sequence ID" value="NZ_LT009749.1"/>
</dbReference>
<dbReference type="InterPro" id="IPR000522">
    <property type="entry name" value="ABC_transptr_permease_BtuC"/>
</dbReference>
<evidence type="ECO:0000256" key="6">
    <source>
        <dbReference type="ARBA" id="ARBA00022989"/>
    </source>
</evidence>
<feature type="transmembrane region" description="Helical" evidence="8">
    <location>
        <begin position="636"/>
        <end position="653"/>
    </location>
</feature>
<keyword evidence="6 8" id="KW-1133">Transmembrane helix</keyword>
<comment type="subcellular location">
    <subcellularLocation>
        <location evidence="1">Cell membrane</location>
        <topology evidence="1">Multi-pass membrane protein</topology>
    </subcellularLocation>
</comment>
<proteinExistence type="inferred from homology"/>
<feature type="transmembrane region" description="Helical" evidence="8">
    <location>
        <begin position="387"/>
        <end position="408"/>
    </location>
</feature>
<dbReference type="CDD" id="cd06550">
    <property type="entry name" value="TM_ABC_iron-siderophores_like"/>
    <property type="match status" value="2"/>
</dbReference>
<dbReference type="NCBIfam" id="NF007866">
    <property type="entry name" value="PRK10577.1-2"/>
    <property type="match status" value="1"/>
</dbReference>
<dbReference type="EMBL" id="FBWG01000033">
    <property type="protein sequence ID" value="CUX51158.1"/>
    <property type="molecule type" value="Genomic_DNA"/>
</dbReference>
<keyword evidence="5 8" id="KW-0812">Transmembrane</keyword>
<evidence type="ECO:0000256" key="8">
    <source>
        <dbReference type="SAM" id="Phobius"/>
    </source>
</evidence>
<keyword evidence="7 8" id="KW-0472">Membrane</keyword>
<feature type="transmembrane region" description="Helical" evidence="8">
    <location>
        <begin position="90"/>
        <end position="112"/>
    </location>
</feature>
<evidence type="ECO:0000256" key="7">
    <source>
        <dbReference type="ARBA" id="ARBA00023136"/>
    </source>
</evidence>
<feature type="transmembrane region" description="Helical" evidence="8">
    <location>
        <begin position="245"/>
        <end position="264"/>
    </location>
</feature>
<keyword evidence="4" id="KW-1003">Cell membrane</keyword>
<evidence type="ECO:0000313" key="9">
    <source>
        <dbReference type="EMBL" id="CUX51158.1"/>
    </source>
</evidence>
<evidence type="ECO:0000256" key="1">
    <source>
        <dbReference type="ARBA" id="ARBA00004651"/>
    </source>
</evidence>
<reference evidence="9 10" key="1">
    <citation type="submission" date="2016-01" db="EMBL/GenBank/DDBJ databases">
        <authorList>
            <person name="Oliw E.H."/>
        </authorList>
    </citation>
    <scope>NUCLEOTIDE SEQUENCE [LARGE SCALE GENOMIC DNA]</scope>
    <source>
        <strain evidence="9 10">Zutra 3-1</strain>
    </source>
</reference>
<dbReference type="GO" id="GO:0033214">
    <property type="term" value="P:siderophore-iron import into cell"/>
    <property type="evidence" value="ECO:0007669"/>
    <property type="project" value="TreeGrafter"/>
</dbReference>
<accession>A0A1S7RDY6</accession>
<dbReference type="Pfam" id="PF01032">
    <property type="entry name" value="FecCD"/>
    <property type="match status" value="2"/>
</dbReference>
<comment type="similarity">
    <text evidence="2">Belongs to the binding-protein-dependent transport system permease family. FecCD subfamily.</text>
</comment>
<dbReference type="PANTHER" id="PTHR30472:SF37">
    <property type="entry name" value="FE(3+) DICITRATE TRANSPORT SYSTEM PERMEASE PROTEIN FECD-RELATED"/>
    <property type="match status" value="1"/>
</dbReference>
<dbReference type="AlphaFoldDB" id="A0A1S7RDY6"/>
<evidence type="ECO:0000256" key="5">
    <source>
        <dbReference type="ARBA" id="ARBA00022692"/>
    </source>
</evidence>
<feature type="transmembrane region" description="Helical" evidence="8">
    <location>
        <begin position="276"/>
        <end position="297"/>
    </location>
</feature>
<feature type="transmembrane region" description="Helical" evidence="8">
    <location>
        <begin position="348"/>
        <end position="367"/>
    </location>
</feature>
<dbReference type="GO" id="GO:0005886">
    <property type="term" value="C:plasma membrane"/>
    <property type="evidence" value="ECO:0007669"/>
    <property type="project" value="UniProtKB-SubCell"/>
</dbReference>
<feature type="transmembrane region" description="Helical" evidence="8">
    <location>
        <begin position="303"/>
        <end position="322"/>
    </location>
</feature>
<protein>
    <submittedName>
        <fullName evidence="9">Putative iron(3+)-hydroxamate complex transport system, inner membrane permease component</fullName>
    </submittedName>
</protein>
<dbReference type="PRINTS" id="PR00173">
    <property type="entry name" value="EDTRNSPORT"/>
</dbReference>
<dbReference type="InterPro" id="IPR037294">
    <property type="entry name" value="ABC_BtuC-like"/>
</dbReference>
<feature type="transmembrane region" description="Helical" evidence="8">
    <location>
        <begin position="566"/>
        <end position="586"/>
    </location>
</feature>
<feature type="transmembrane region" description="Helical" evidence="8">
    <location>
        <begin position="57"/>
        <end position="78"/>
    </location>
</feature>
<feature type="transmembrane region" description="Helical" evidence="8">
    <location>
        <begin position="220"/>
        <end position="239"/>
    </location>
</feature>
<feature type="transmembrane region" description="Helical" evidence="8">
    <location>
        <begin position="7"/>
        <end position="29"/>
    </location>
</feature>
<feature type="transmembrane region" description="Helical" evidence="8">
    <location>
        <begin position="446"/>
        <end position="464"/>
    </location>
</feature>
<evidence type="ECO:0000256" key="4">
    <source>
        <dbReference type="ARBA" id="ARBA00022475"/>
    </source>
</evidence>
<feature type="transmembrane region" description="Helical" evidence="8">
    <location>
        <begin position="118"/>
        <end position="136"/>
    </location>
</feature>